<comment type="caution">
    <text evidence="2">The sequence shown here is derived from an EMBL/GenBank/DDBJ whole genome shotgun (WGS) entry which is preliminary data.</text>
</comment>
<reference evidence="2 3" key="1">
    <citation type="journal article" date="2019" name="Int. J. Syst. Evol. Microbiol.">
        <title>The Global Catalogue of Microorganisms (GCM) 10K type strain sequencing project: providing services to taxonomists for standard genome sequencing and annotation.</title>
        <authorList>
            <consortium name="The Broad Institute Genomics Platform"/>
            <consortium name="The Broad Institute Genome Sequencing Center for Infectious Disease"/>
            <person name="Wu L."/>
            <person name="Ma J."/>
        </authorList>
    </citation>
    <scope>NUCLEOTIDE SEQUENCE [LARGE SCALE GENOMIC DNA]</scope>
    <source>
        <strain evidence="2 3">XZYJT29</strain>
    </source>
</reference>
<dbReference type="Pfam" id="PF18545">
    <property type="entry name" value="HalOD1"/>
    <property type="match status" value="1"/>
</dbReference>
<dbReference type="AlphaFoldDB" id="A0ABD5XVW2"/>
<feature type="domain" description="Halobacterial output" evidence="1">
    <location>
        <begin position="16"/>
        <end position="85"/>
    </location>
</feature>
<keyword evidence="3" id="KW-1185">Reference proteome</keyword>
<evidence type="ECO:0000313" key="3">
    <source>
        <dbReference type="Proteomes" id="UP001596432"/>
    </source>
</evidence>
<evidence type="ECO:0000313" key="2">
    <source>
        <dbReference type="EMBL" id="MFC7138721.1"/>
    </source>
</evidence>
<dbReference type="EMBL" id="JBHTAS010000001">
    <property type="protein sequence ID" value="MFC7138721.1"/>
    <property type="molecule type" value="Genomic_DNA"/>
</dbReference>
<dbReference type="Proteomes" id="UP001596432">
    <property type="component" value="Unassembled WGS sequence"/>
</dbReference>
<accession>A0ABD5XVW2</accession>
<sequence>MATDPERRRYYPEAENVPLSEAVREAIAAHDDASLSSTDVQLYDHIDPDALDDLFRTDADVDVSVQIRLENVTVSVWSDGGVDIRVTDKIE</sequence>
<gene>
    <name evidence="2" type="ORF">ACFQMA_02580</name>
</gene>
<dbReference type="InterPro" id="IPR040624">
    <property type="entry name" value="HalOD1"/>
</dbReference>
<dbReference type="RefSeq" id="WP_274324335.1">
    <property type="nucleotide sequence ID" value="NZ_CP118158.1"/>
</dbReference>
<organism evidence="2 3">
    <name type="scientific">Halosimplex aquaticum</name>
    <dbReference type="NCBI Taxonomy" id="3026162"/>
    <lineage>
        <taxon>Archaea</taxon>
        <taxon>Methanobacteriati</taxon>
        <taxon>Methanobacteriota</taxon>
        <taxon>Stenosarchaea group</taxon>
        <taxon>Halobacteria</taxon>
        <taxon>Halobacteriales</taxon>
        <taxon>Haloarculaceae</taxon>
        <taxon>Halosimplex</taxon>
    </lineage>
</organism>
<dbReference type="GeneID" id="78818963"/>
<evidence type="ECO:0000259" key="1">
    <source>
        <dbReference type="Pfam" id="PF18545"/>
    </source>
</evidence>
<name>A0ABD5XVW2_9EURY</name>
<proteinExistence type="predicted"/>
<protein>
    <submittedName>
        <fullName evidence="2">HalOD1 output domain-containing protein</fullName>
    </submittedName>
</protein>